<proteinExistence type="evidence at transcript level"/>
<dbReference type="AlphaFoldDB" id="T1DPB7"/>
<evidence type="ECO:0000256" key="1">
    <source>
        <dbReference type="SAM" id="SignalP"/>
    </source>
</evidence>
<organism evidence="2">
    <name type="scientific">Lychas buchari</name>
    <dbReference type="NCBI Taxonomy" id="1330406"/>
    <lineage>
        <taxon>Eukaryota</taxon>
        <taxon>Metazoa</taxon>
        <taxon>Ecdysozoa</taxon>
        <taxon>Arthropoda</taxon>
        <taxon>Chelicerata</taxon>
        <taxon>Arachnida</taxon>
        <taxon>Scorpiones</taxon>
        <taxon>Buthida</taxon>
        <taxon>Buthoidea</taxon>
        <taxon>Buthidae</taxon>
        <taxon>Lychas</taxon>
    </lineage>
</organism>
<name>T1DPB7_9SCOR</name>
<reference evidence="2" key="1">
    <citation type="journal article" date="2013" name="Toxins">
        <title>Evolution stings: the origin and diversification of scorpion toxin peptide scaffolds.</title>
        <authorList>
            <person name="Sunagar K."/>
            <person name="Undheim E.A."/>
            <person name="Chan A.H."/>
            <person name="Koludarov I."/>
            <person name="Munoz-Gomez S.A."/>
            <person name="Antunes A."/>
            <person name="Fry B.G."/>
        </authorList>
    </citation>
    <scope>NUCLEOTIDE SEQUENCE</scope>
    <source>
        <tissue evidence="2">Telson venom gland</tissue>
    </source>
</reference>
<accession>T1DPB7</accession>
<sequence length="61" mass="6917">MKDHCRIILILLVLSVATEFFPNSKVDAFRCYHPKCVSDCVAQGFASGQCNYKKCRCTTKK</sequence>
<protein>
    <submittedName>
        <fullName evidence="2">CSab-Lyc-11</fullName>
    </submittedName>
</protein>
<dbReference type="EMBL" id="GALL01000015">
    <property type="protein sequence ID" value="JAA98111.1"/>
    <property type="molecule type" value="mRNA"/>
</dbReference>
<keyword evidence="1" id="KW-0732">Signal</keyword>
<evidence type="ECO:0000313" key="2">
    <source>
        <dbReference type="EMBL" id="JAA98111.1"/>
    </source>
</evidence>
<feature type="signal peptide" evidence="1">
    <location>
        <begin position="1"/>
        <end position="20"/>
    </location>
</feature>
<feature type="chain" id="PRO_5004574543" evidence="1">
    <location>
        <begin position="21"/>
        <end position="61"/>
    </location>
</feature>